<keyword evidence="10" id="KW-1185">Reference proteome</keyword>
<evidence type="ECO:0000313" key="9">
    <source>
        <dbReference type="EMBL" id="KAK1285229.1"/>
    </source>
</evidence>
<feature type="compositionally biased region" description="Basic and acidic residues" evidence="7">
    <location>
        <begin position="269"/>
        <end position="299"/>
    </location>
</feature>
<feature type="domain" description="CWF21" evidence="8">
    <location>
        <begin position="25"/>
        <end position="70"/>
    </location>
</feature>
<keyword evidence="4" id="KW-0747">Spliceosome</keyword>
<evidence type="ECO:0000256" key="6">
    <source>
        <dbReference type="ARBA" id="ARBA00023242"/>
    </source>
</evidence>
<protein>
    <recommendedName>
        <fullName evidence="8">CWF21 domain-containing protein</fullName>
    </recommendedName>
</protein>
<evidence type="ECO:0000256" key="3">
    <source>
        <dbReference type="ARBA" id="ARBA00022664"/>
    </source>
</evidence>
<accession>A0AAV9CAE0</accession>
<feature type="region of interest" description="Disordered" evidence="7">
    <location>
        <begin position="60"/>
        <end position="403"/>
    </location>
</feature>
<sequence length="474" mass="54101">MEVFKELEAGQGTGGVSSKPNKEILEHDRKRKIQLKLLLLEETLLDQGFTDSEVAERLSEAKRSLEVEADAADVSAVARTNPTKEKMMKGGRKRYDSEDSDTDSTGYAGKTKKHQRHSSDDSSDSDMQLQNKKSNGKQRSRRGQNSDSSENEYDAHVGRKNVDKVGRSKKNMVRHDSYEEDSDIKNSLKRRSGRHAKSKMLTDPSDGSSSSSDISDDSSSEAQSVSGIDYRREPLSRRKVGEDRREKESYMEAGKKPHGSALELGHAQKTGERADARKERAGDQFCDDSRGRETSDGMRRTCAFESKQDMKDTDYGEGMRSKRKLDDDDCHDIQEKRSRKLNVTEGERGRIGEDQVERDSDRRDYRSRGDRKREEGQAEIERGRTGDYPVDVGISAGGTITGVQARSAWRREEYDGVEEIRNKDRYNIEERDSRGQFKEADRDDGVKRRRYDELRARADRGYNDRKDGDRHRRE</sequence>
<dbReference type="Pfam" id="PF08312">
    <property type="entry name" value="cwf21"/>
    <property type="match status" value="1"/>
</dbReference>
<feature type="region of interest" description="Disordered" evidence="7">
    <location>
        <begin position="427"/>
        <end position="474"/>
    </location>
</feature>
<dbReference type="AlphaFoldDB" id="A0AAV9CAE0"/>
<dbReference type="SMART" id="SM01115">
    <property type="entry name" value="cwf21"/>
    <property type="match status" value="1"/>
</dbReference>
<feature type="compositionally biased region" description="Basic and acidic residues" evidence="7">
    <location>
        <begin position="153"/>
        <end position="166"/>
    </location>
</feature>
<dbReference type="GO" id="GO:0005681">
    <property type="term" value="C:spliceosomal complex"/>
    <property type="evidence" value="ECO:0007669"/>
    <property type="project" value="UniProtKB-KW"/>
</dbReference>
<feature type="compositionally biased region" description="Low complexity" evidence="7">
    <location>
        <begin position="203"/>
        <end position="213"/>
    </location>
</feature>
<feature type="compositionally biased region" description="Basic and acidic residues" evidence="7">
    <location>
        <begin position="229"/>
        <end position="255"/>
    </location>
</feature>
<evidence type="ECO:0000256" key="5">
    <source>
        <dbReference type="ARBA" id="ARBA00023187"/>
    </source>
</evidence>
<keyword evidence="6" id="KW-0539">Nucleus</keyword>
<evidence type="ECO:0000259" key="8">
    <source>
        <dbReference type="SMART" id="SM01115"/>
    </source>
</evidence>
<feature type="region of interest" description="Disordered" evidence="7">
    <location>
        <begin position="1"/>
        <end position="27"/>
    </location>
</feature>
<evidence type="ECO:0000256" key="7">
    <source>
        <dbReference type="SAM" id="MobiDB-lite"/>
    </source>
</evidence>
<evidence type="ECO:0000256" key="2">
    <source>
        <dbReference type="ARBA" id="ARBA00005954"/>
    </source>
</evidence>
<gene>
    <name evidence="9" type="ORF">QJS10_CPB20g01502</name>
</gene>
<proteinExistence type="inferred from homology"/>
<reference evidence="9" key="1">
    <citation type="journal article" date="2023" name="Nat. Commun.">
        <title>Diploid and tetraploid genomes of Acorus and the evolution of monocots.</title>
        <authorList>
            <person name="Ma L."/>
            <person name="Liu K.W."/>
            <person name="Li Z."/>
            <person name="Hsiao Y.Y."/>
            <person name="Qi Y."/>
            <person name="Fu T."/>
            <person name="Tang G.D."/>
            <person name="Zhang D."/>
            <person name="Sun W.H."/>
            <person name="Liu D.K."/>
            <person name="Li Y."/>
            <person name="Chen G.Z."/>
            <person name="Liu X.D."/>
            <person name="Liao X.Y."/>
            <person name="Jiang Y.T."/>
            <person name="Yu X."/>
            <person name="Hao Y."/>
            <person name="Huang J."/>
            <person name="Zhao X.W."/>
            <person name="Ke S."/>
            <person name="Chen Y.Y."/>
            <person name="Wu W.L."/>
            <person name="Hsu J.L."/>
            <person name="Lin Y.F."/>
            <person name="Huang M.D."/>
            <person name="Li C.Y."/>
            <person name="Huang L."/>
            <person name="Wang Z.W."/>
            <person name="Zhao X."/>
            <person name="Zhong W.Y."/>
            <person name="Peng D.H."/>
            <person name="Ahmad S."/>
            <person name="Lan S."/>
            <person name="Zhang J.S."/>
            <person name="Tsai W.C."/>
            <person name="Van de Peer Y."/>
            <person name="Liu Z.J."/>
        </authorList>
    </citation>
    <scope>NUCLEOTIDE SEQUENCE</scope>
    <source>
        <strain evidence="9">CP</strain>
    </source>
</reference>
<dbReference type="GO" id="GO:0006397">
    <property type="term" value="P:mRNA processing"/>
    <property type="evidence" value="ECO:0007669"/>
    <property type="project" value="UniProtKB-KW"/>
</dbReference>
<feature type="compositionally biased region" description="Basic residues" evidence="7">
    <location>
        <begin position="187"/>
        <end position="198"/>
    </location>
</feature>
<evidence type="ECO:0000256" key="4">
    <source>
        <dbReference type="ARBA" id="ARBA00022728"/>
    </source>
</evidence>
<dbReference type="InterPro" id="IPR013170">
    <property type="entry name" value="mRNA_splic_Cwf21_dom"/>
</dbReference>
<keyword evidence="3" id="KW-0507">mRNA processing</keyword>
<comment type="subcellular location">
    <subcellularLocation>
        <location evidence="1">Nucleus</location>
    </subcellularLocation>
</comment>
<dbReference type="InterPro" id="IPR051372">
    <property type="entry name" value="CWC21"/>
</dbReference>
<dbReference type="EMBL" id="JAUJYO010000020">
    <property type="protein sequence ID" value="KAK1285229.1"/>
    <property type="molecule type" value="Genomic_DNA"/>
</dbReference>
<feature type="compositionally biased region" description="Basic and acidic residues" evidence="7">
    <location>
        <begin position="345"/>
        <end position="385"/>
    </location>
</feature>
<feature type="compositionally biased region" description="Basic and acidic residues" evidence="7">
    <location>
        <begin position="306"/>
        <end position="336"/>
    </location>
</feature>
<name>A0AAV9CAE0_ACOCL</name>
<dbReference type="GO" id="GO:0008380">
    <property type="term" value="P:RNA splicing"/>
    <property type="evidence" value="ECO:0007669"/>
    <property type="project" value="UniProtKB-KW"/>
</dbReference>
<comment type="similarity">
    <text evidence="2">Belongs to the CWC21 family.</text>
</comment>
<evidence type="ECO:0000256" key="1">
    <source>
        <dbReference type="ARBA" id="ARBA00004123"/>
    </source>
</evidence>
<feature type="compositionally biased region" description="Basic and acidic residues" evidence="7">
    <location>
        <begin position="82"/>
        <end position="97"/>
    </location>
</feature>
<dbReference type="Proteomes" id="UP001180020">
    <property type="component" value="Unassembled WGS sequence"/>
</dbReference>
<reference evidence="9" key="2">
    <citation type="submission" date="2023-06" db="EMBL/GenBank/DDBJ databases">
        <authorList>
            <person name="Ma L."/>
            <person name="Liu K.-W."/>
            <person name="Li Z."/>
            <person name="Hsiao Y.-Y."/>
            <person name="Qi Y."/>
            <person name="Fu T."/>
            <person name="Tang G."/>
            <person name="Zhang D."/>
            <person name="Sun W.-H."/>
            <person name="Liu D.-K."/>
            <person name="Li Y."/>
            <person name="Chen G.-Z."/>
            <person name="Liu X.-D."/>
            <person name="Liao X.-Y."/>
            <person name="Jiang Y.-T."/>
            <person name="Yu X."/>
            <person name="Hao Y."/>
            <person name="Huang J."/>
            <person name="Zhao X.-W."/>
            <person name="Ke S."/>
            <person name="Chen Y.-Y."/>
            <person name="Wu W.-L."/>
            <person name="Hsu J.-L."/>
            <person name="Lin Y.-F."/>
            <person name="Huang M.-D."/>
            <person name="Li C.-Y."/>
            <person name="Huang L."/>
            <person name="Wang Z.-W."/>
            <person name="Zhao X."/>
            <person name="Zhong W.-Y."/>
            <person name="Peng D.-H."/>
            <person name="Ahmad S."/>
            <person name="Lan S."/>
            <person name="Zhang J.-S."/>
            <person name="Tsai W.-C."/>
            <person name="Van De Peer Y."/>
            <person name="Liu Z.-J."/>
        </authorList>
    </citation>
    <scope>NUCLEOTIDE SEQUENCE</scope>
    <source>
        <strain evidence="9">CP</strain>
        <tissue evidence="9">Leaves</tissue>
    </source>
</reference>
<dbReference type="PANTHER" id="PTHR36562">
    <property type="entry name" value="SERINE/ARGININE REPETITIVE MATRIX 2"/>
    <property type="match status" value="1"/>
</dbReference>
<evidence type="ECO:0000313" key="10">
    <source>
        <dbReference type="Proteomes" id="UP001180020"/>
    </source>
</evidence>
<dbReference type="PANTHER" id="PTHR36562:SF5">
    <property type="entry name" value="SERINE_ARGININE REPETITIVE MATRIX 2"/>
    <property type="match status" value="1"/>
</dbReference>
<organism evidence="9 10">
    <name type="scientific">Acorus calamus</name>
    <name type="common">Sweet flag</name>
    <dbReference type="NCBI Taxonomy" id="4465"/>
    <lineage>
        <taxon>Eukaryota</taxon>
        <taxon>Viridiplantae</taxon>
        <taxon>Streptophyta</taxon>
        <taxon>Embryophyta</taxon>
        <taxon>Tracheophyta</taxon>
        <taxon>Spermatophyta</taxon>
        <taxon>Magnoliopsida</taxon>
        <taxon>Liliopsida</taxon>
        <taxon>Acoraceae</taxon>
        <taxon>Acorus</taxon>
    </lineage>
</organism>
<comment type="caution">
    <text evidence="9">The sequence shown here is derived from an EMBL/GenBank/DDBJ whole genome shotgun (WGS) entry which is preliminary data.</text>
</comment>
<keyword evidence="5" id="KW-0508">mRNA splicing</keyword>